<protein>
    <submittedName>
        <fullName evidence="3">Uncharacterized protein</fullName>
    </submittedName>
</protein>
<feature type="compositionally biased region" description="Polar residues" evidence="1">
    <location>
        <begin position="58"/>
        <end position="67"/>
    </location>
</feature>
<dbReference type="EMBL" id="LDTF01000173">
    <property type="protein sequence ID" value="KTT92363.1"/>
    <property type="molecule type" value="Genomic_DNA"/>
</dbReference>
<proteinExistence type="predicted"/>
<sequence length="67" mass="6903">MHFMTSSGPRCAARLLALTLVPVLAPLPAAAVPFQSTSQDNDAARPGTGGLEGFSLSPRLSTPQNNP</sequence>
<evidence type="ECO:0000313" key="3">
    <source>
        <dbReference type="EMBL" id="KTT92363.1"/>
    </source>
</evidence>
<feature type="non-terminal residue" evidence="3">
    <location>
        <position position="67"/>
    </location>
</feature>
<dbReference type="AlphaFoldDB" id="A0A147IIZ0"/>
<feature type="region of interest" description="Disordered" evidence="1">
    <location>
        <begin position="35"/>
        <end position="67"/>
    </location>
</feature>
<gene>
    <name evidence="3" type="ORF">NS355_17965</name>
</gene>
<evidence type="ECO:0000256" key="2">
    <source>
        <dbReference type="SAM" id="SignalP"/>
    </source>
</evidence>
<evidence type="ECO:0000313" key="4">
    <source>
        <dbReference type="Proteomes" id="UP000073923"/>
    </source>
</evidence>
<name>A0A147IIZ0_9SPHN</name>
<comment type="caution">
    <text evidence="3">The sequence shown here is derived from an EMBL/GenBank/DDBJ whole genome shotgun (WGS) entry which is preliminary data.</text>
</comment>
<reference evidence="3 4" key="1">
    <citation type="journal article" date="2016" name="Front. Microbiol.">
        <title>Genomic Resource of Rice Seed Associated Bacteria.</title>
        <authorList>
            <person name="Midha S."/>
            <person name="Bansal K."/>
            <person name="Sharma S."/>
            <person name="Kumar N."/>
            <person name="Patil P.P."/>
            <person name="Chaudhry V."/>
            <person name="Patil P.B."/>
        </authorList>
    </citation>
    <scope>NUCLEOTIDE SEQUENCE [LARGE SCALE GENOMIC DNA]</scope>
    <source>
        <strain evidence="3 4">NS355</strain>
    </source>
</reference>
<organism evidence="3 4">
    <name type="scientific">Sphingomonas yabuuchiae</name>
    <dbReference type="NCBI Taxonomy" id="172044"/>
    <lineage>
        <taxon>Bacteria</taxon>
        <taxon>Pseudomonadati</taxon>
        <taxon>Pseudomonadota</taxon>
        <taxon>Alphaproteobacteria</taxon>
        <taxon>Sphingomonadales</taxon>
        <taxon>Sphingomonadaceae</taxon>
        <taxon>Sphingomonas</taxon>
    </lineage>
</organism>
<accession>A0A147IIZ0</accession>
<keyword evidence="2" id="KW-0732">Signal</keyword>
<dbReference type="Proteomes" id="UP000073923">
    <property type="component" value="Unassembled WGS sequence"/>
</dbReference>
<feature type="chain" id="PRO_5007548616" evidence="2">
    <location>
        <begin position="32"/>
        <end position="67"/>
    </location>
</feature>
<dbReference type="PATRIC" id="fig|172044.3.peg.752"/>
<feature type="signal peptide" evidence="2">
    <location>
        <begin position="1"/>
        <end position="31"/>
    </location>
</feature>
<evidence type="ECO:0000256" key="1">
    <source>
        <dbReference type="SAM" id="MobiDB-lite"/>
    </source>
</evidence>